<keyword evidence="2 6" id="KW-0418">Kinase</keyword>
<feature type="active site" description="Proton acceptor" evidence="6">
    <location>
        <position position="57"/>
    </location>
</feature>
<comment type="cofactor">
    <cofactor evidence="6">
        <name>a divalent metal cation</name>
        <dbReference type="ChEBI" id="CHEBI:60240"/>
    </cofactor>
</comment>
<keyword evidence="8" id="KW-1185">Reference proteome</keyword>
<dbReference type="RefSeq" id="WP_173570729.1">
    <property type="nucleotide sequence ID" value="NZ_WOSY01000011.1"/>
</dbReference>
<keyword evidence="4 6" id="KW-0520">NAD</keyword>
<dbReference type="InterPro" id="IPR017438">
    <property type="entry name" value="ATP-NAD_kinase_N"/>
</dbReference>
<comment type="subcellular location">
    <subcellularLocation>
        <location evidence="6">Cytoplasm</location>
    </subcellularLocation>
</comment>
<feature type="binding site" evidence="6">
    <location>
        <position position="157"/>
    </location>
    <ligand>
        <name>NAD(+)</name>
        <dbReference type="ChEBI" id="CHEBI:57540"/>
    </ligand>
</feature>
<comment type="caution">
    <text evidence="7">The sequence shown here is derived from an EMBL/GenBank/DDBJ whole genome shotgun (WGS) entry which is preliminary data.</text>
</comment>
<dbReference type="InterPro" id="IPR002504">
    <property type="entry name" value="NADK"/>
</dbReference>
<dbReference type="SUPFAM" id="SSF111331">
    <property type="entry name" value="NAD kinase/diacylglycerol kinase-like"/>
    <property type="match status" value="1"/>
</dbReference>
<evidence type="ECO:0000256" key="3">
    <source>
        <dbReference type="ARBA" id="ARBA00022857"/>
    </source>
</evidence>
<protein>
    <recommendedName>
        <fullName evidence="6">NAD kinase</fullName>
        <ecNumber evidence="6">2.7.1.23</ecNumber>
    </recommendedName>
    <alternativeName>
        <fullName evidence="6">ATP-dependent NAD kinase</fullName>
    </alternativeName>
</protein>
<accession>A0ABX0K5H1</accession>
<dbReference type="Gene3D" id="2.60.200.30">
    <property type="entry name" value="Probable inorganic polyphosphate/atp-NAD kinase, domain 2"/>
    <property type="match status" value="1"/>
</dbReference>
<evidence type="ECO:0000256" key="4">
    <source>
        <dbReference type="ARBA" id="ARBA00023027"/>
    </source>
</evidence>
<dbReference type="EMBL" id="WOSY01000011">
    <property type="protein sequence ID" value="NHN89405.1"/>
    <property type="molecule type" value="Genomic_DNA"/>
</dbReference>
<dbReference type="InterPro" id="IPR016064">
    <property type="entry name" value="NAD/diacylglycerol_kinase_sf"/>
</dbReference>
<organism evidence="7 8">
    <name type="scientific">Acetobacter conturbans</name>
    <dbReference type="NCBI Taxonomy" id="1737472"/>
    <lineage>
        <taxon>Bacteria</taxon>
        <taxon>Pseudomonadati</taxon>
        <taxon>Pseudomonadota</taxon>
        <taxon>Alphaproteobacteria</taxon>
        <taxon>Acetobacterales</taxon>
        <taxon>Acetobacteraceae</taxon>
        <taxon>Acetobacter</taxon>
    </lineage>
</organism>
<comment type="function">
    <text evidence="6">Involved in the regulation of the intracellular balance of NAD and NADP, and is a key enzyme in the biosynthesis of NADP. Catalyzes specifically the phosphorylation on 2'-hydroxyl of the adenosine moiety of NAD to yield NADP.</text>
</comment>
<feature type="binding site" evidence="6">
    <location>
        <begin position="168"/>
        <end position="173"/>
    </location>
    <ligand>
        <name>NAD(+)</name>
        <dbReference type="ChEBI" id="CHEBI:57540"/>
    </ligand>
</feature>
<dbReference type="NCBIfam" id="NF003406">
    <property type="entry name" value="PRK04761.1"/>
    <property type="match status" value="1"/>
</dbReference>
<sequence>MNNDTPDSRWSFASLPTNISFVAADTANAREEKQRLTRRYGNCELDEAEVIVCLGGDGFMLETLRQVMDRNIPVYGMNCGSVGFLMNPLDEDDLPNRLIQTQSAKLHPLQMTAVCTDGSVQEADALNDVFLFRETRQAAKIRIEIDGRERMPELICDGVLVATPAGSTAYNLSAHGPIVPLSGNLLPLTPISAFRPRRWRGALLPSTAVVTFFILETEKRPVAAVADFTEVRNVVSVTVRENRERSVTLLFDPGQSLSERIITEQFSA</sequence>
<dbReference type="Proteomes" id="UP000631653">
    <property type="component" value="Unassembled WGS sequence"/>
</dbReference>
<gene>
    <name evidence="6" type="primary">nadK</name>
    <name evidence="7" type="ORF">GOB81_12310</name>
</gene>
<dbReference type="EC" id="2.7.1.23" evidence="6"/>
<keyword evidence="6" id="KW-0067">ATP-binding</keyword>
<keyword evidence="6" id="KW-0963">Cytoplasm</keyword>
<evidence type="ECO:0000313" key="7">
    <source>
        <dbReference type="EMBL" id="NHN89405.1"/>
    </source>
</evidence>
<dbReference type="Gene3D" id="3.40.50.10330">
    <property type="entry name" value="Probable inorganic polyphosphate/atp-NAD kinase, domain 1"/>
    <property type="match status" value="1"/>
</dbReference>
<evidence type="ECO:0000256" key="2">
    <source>
        <dbReference type="ARBA" id="ARBA00022777"/>
    </source>
</evidence>
<comment type="catalytic activity">
    <reaction evidence="5 6">
        <text>NAD(+) + ATP = ADP + NADP(+) + H(+)</text>
        <dbReference type="Rhea" id="RHEA:18629"/>
        <dbReference type="ChEBI" id="CHEBI:15378"/>
        <dbReference type="ChEBI" id="CHEBI:30616"/>
        <dbReference type="ChEBI" id="CHEBI:57540"/>
        <dbReference type="ChEBI" id="CHEBI:58349"/>
        <dbReference type="ChEBI" id="CHEBI:456216"/>
        <dbReference type="EC" id="2.7.1.23"/>
    </reaction>
</comment>
<keyword evidence="1 6" id="KW-0808">Transferase</keyword>
<dbReference type="HAMAP" id="MF_00361">
    <property type="entry name" value="NAD_kinase"/>
    <property type="match status" value="1"/>
</dbReference>
<feature type="binding site" evidence="6">
    <location>
        <begin position="57"/>
        <end position="58"/>
    </location>
    <ligand>
        <name>NAD(+)</name>
        <dbReference type="ChEBI" id="CHEBI:57540"/>
    </ligand>
</feature>
<dbReference type="GO" id="GO:0003951">
    <property type="term" value="F:NAD+ kinase activity"/>
    <property type="evidence" value="ECO:0007669"/>
    <property type="project" value="UniProtKB-EC"/>
</dbReference>
<evidence type="ECO:0000256" key="1">
    <source>
        <dbReference type="ARBA" id="ARBA00022679"/>
    </source>
</evidence>
<keyword evidence="6" id="KW-0547">Nucleotide-binding</keyword>
<evidence type="ECO:0000256" key="6">
    <source>
        <dbReference type="HAMAP-Rule" id="MF_00361"/>
    </source>
</evidence>
<comment type="caution">
    <text evidence="6">Lacks conserved residue(s) required for the propagation of feature annotation.</text>
</comment>
<reference evidence="7 8" key="1">
    <citation type="journal article" date="2020" name="Int. J. Syst. Evol. Microbiol.">
        <title>Novel acetic acid bacteria from cider fermentations: Acetobacter conturbans sp. nov. and Acetobacter fallax sp. nov.</title>
        <authorList>
            <person name="Sombolestani A.S."/>
            <person name="Cleenwerck I."/>
            <person name="Cnockaert M."/>
            <person name="Borremans W."/>
            <person name="Wieme A.D."/>
            <person name="De Vuyst L."/>
            <person name="Vandamme P."/>
        </authorList>
    </citation>
    <scope>NUCLEOTIDE SEQUENCE [LARGE SCALE GENOMIC DNA]</scope>
    <source>
        <strain evidence="7 8">LMG 1627</strain>
    </source>
</reference>
<keyword evidence="3 6" id="KW-0521">NADP</keyword>
<dbReference type="InterPro" id="IPR017437">
    <property type="entry name" value="ATP-NAD_kinase_PpnK-typ_C"/>
</dbReference>
<name>A0ABX0K5H1_9PROT</name>
<dbReference type="PANTHER" id="PTHR20275">
    <property type="entry name" value="NAD KINASE"/>
    <property type="match status" value="1"/>
</dbReference>
<evidence type="ECO:0000313" key="8">
    <source>
        <dbReference type="Proteomes" id="UP000631653"/>
    </source>
</evidence>
<dbReference type="Pfam" id="PF01513">
    <property type="entry name" value="NAD_kinase"/>
    <property type="match status" value="1"/>
</dbReference>
<dbReference type="Pfam" id="PF20143">
    <property type="entry name" value="NAD_kinase_C"/>
    <property type="match status" value="1"/>
</dbReference>
<dbReference type="PANTHER" id="PTHR20275:SF0">
    <property type="entry name" value="NAD KINASE"/>
    <property type="match status" value="1"/>
</dbReference>
<feature type="binding site" evidence="6">
    <location>
        <begin position="127"/>
        <end position="128"/>
    </location>
    <ligand>
        <name>NAD(+)</name>
        <dbReference type="ChEBI" id="CHEBI:57540"/>
    </ligand>
</feature>
<evidence type="ECO:0000256" key="5">
    <source>
        <dbReference type="ARBA" id="ARBA00047925"/>
    </source>
</evidence>
<feature type="binding site" evidence="6">
    <location>
        <position position="165"/>
    </location>
    <ligand>
        <name>NAD(+)</name>
        <dbReference type="ChEBI" id="CHEBI:57540"/>
    </ligand>
</feature>
<comment type="similarity">
    <text evidence="6">Belongs to the NAD kinase family.</text>
</comment>
<proteinExistence type="inferred from homology"/>